<organism evidence="2 3">
    <name type="scientific">Teichococcus globiformis</name>
    <dbReference type="NCBI Taxonomy" id="2307229"/>
    <lineage>
        <taxon>Bacteria</taxon>
        <taxon>Pseudomonadati</taxon>
        <taxon>Pseudomonadota</taxon>
        <taxon>Alphaproteobacteria</taxon>
        <taxon>Acetobacterales</taxon>
        <taxon>Roseomonadaceae</taxon>
        <taxon>Roseomonas</taxon>
    </lineage>
</organism>
<comment type="similarity">
    <text evidence="1">Belongs to the UPF0065 (bug) family.</text>
</comment>
<gene>
    <name evidence="2" type="ORF">ACFOD4_20065</name>
</gene>
<protein>
    <submittedName>
        <fullName evidence="2">Tripartite tricarboxylate transporter substrate binding protein</fullName>
    </submittedName>
</protein>
<dbReference type="Pfam" id="PF03401">
    <property type="entry name" value="TctC"/>
    <property type="match status" value="1"/>
</dbReference>
<dbReference type="PIRSF" id="PIRSF017082">
    <property type="entry name" value="YflP"/>
    <property type="match status" value="1"/>
</dbReference>
<dbReference type="PROSITE" id="PS51318">
    <property type="entry name" value="TAT"/>
    <property type="match status" value="1"/>
</dbReference>
<dbReference type="InterPro" id="IPR005064">
    <property type="entry name" value="BUG"/>
</dbReference>
<dbReference type="CDD" id="cd07012">
    <property type="entry name" value="PBP2_Bug_TTT"/>
    <property type="match status" value="1"/>
</dbReference>
<evidence type="ECO:0000313" key="2">
    <source>
        <dbReference type="EMBL" id="MFC3127365.1"/>
    </source>
</evidence>
<dbReference type="Proteomes" id="UP001595593">
    <property type="component" value="Unassembled WGS sequence"/>
</dbReference>
<dbReference type="RefSeq" id="WP_379599363.1">
    <property type="nucleotide sequence ID" value="NZ_JBHRTN010000026.1"/>
</dbReference>
<accession>A0ABV7G4D6</accession>
<proteinExistence type="inferred from homology"/>
<sequence>MKAIHRRAALGGVLGLGLGLGLATPRILRAQQAAGWRPMRPVQLVVGFAPGGGSDVIARTIAEAAASFIAQPMIVVNRPGAGGALAAEGVARAAPDGLTLLLAGGSESTSLPAHREVPYDPKSSFRSVIRLTRHAHFICVRGKRGRFSDMRQVMEEARAEPGRITHGSAGAGTLSHSLFIMLERRAGAEFLHVPYTGGGPVAQALLSGDIDLGVQASDELGGLVASGDIKPIAVASAERAPSQPSVPTLRELGFDVVADNQKGWVGPAGMTDEMVAFYHDSFRRGMATPTWARFLERLGEADGYADGPGFQAAMDRLLDDIRSSLSKG</sequence>
<evidence type="ECO:0000256" key="1">
    <source>
        <dbReference type="ARBA" id="ARBA00006987"/>
    </source>
</evidence>
<keyword evidence="3" id="KW-1185">Reference proteome</keyword>
<dbReference type="InterPro" id="IPR006311">
    <property type="entry name" value="TAT_signal"/>
</dbReference>
<reference evidence="3" key="1">
    <citation type="journal article" date="2019" name="Int. J. Syst. Evol. Microbiol.">
        <title>The Global Catalogue of Microorganisms (GCM) 10K type strain sequencing project: providing services to taxonomists for standard genome sequencing and annotation.</title>
        <authorList>
            <consortium name="The Broad Institute Genomics Platform"/>
            <consortium name="The Broad Institute Genome Sequencing Center for Infectious Disease"/>
            <person name="Wu L."/>
            <person name="Ma J."/>
        </authorList>
    </citation>
    <scope>NUCLEOTIDE SEQUENCE [LARGE SCALE GENOMIC DNA]</scope>
    <source>
        <strain evidence="3">KCTC 52094</strain>
    </source>
</reference>
<dbReference type="PANTHER" id="PTHR42928:SF5">
    <property type="entry name" value="BLR1237 PROTEIN"/>
    <property type="match status" value="1"/>
</dbReference>
<dbReference type="EMBL" id="JBHRTN010000026">
    <property type="protein sequence ID" value="MFC3127365.1"/>
    <property type="molecule type" value="Genomic_DNA"/>
</dbReference>
<evidence type="ECO:0000313" key="3">
    <source>
        <dbReference type="Proteomes" id="UP001595593"/>
    </source>
</evidence>
<dbReference type="InterPro" id="IPR042100">
    <property type="entry name" value="Bug_dom1"/>
</dbReference>
<dbReference type="Gene3D" id="3.40.190.10">
    <property type="entry name" value="Periplasmic binding protein-like II"/>
    <property type="match status" value="1"/>
</dbReference>
<dbReference type="PANTHER" id="PTHR42928">
    <property type="entry name" value="TRICARBOXYLATE-BINDING PROTEIN"/>
    <property type="match status" value="1"/>
</dbReference>
<comment type="caution">
    <text evidence="2">The sequence shown here is derived from an EMBL/GenBank/DDBJ whole genome shotgun (WGS) entry which is preliminary data.</text>
</comment>
<name>A0ABV7G4D6_9PROT</name>
<dbReference type="Gene3D" id="3.40.190.150">
    <property type="entry name" value="Bordetella uptake gene, domain 1"/>
    <property type="match status" value="1"/>
</dbReference>